<evidence type="ECO:0000313" key="3">
    <source>
        <dbReference type="Proteomes" id="UP001057998"/>
    </source>
</evidence>
<gene>
    <name evidence="2" type="ORF">NNL38_22380</name>
</gene>
<name>A0ABY5GN72_9GAMM</name>
<dbReference type="Proteomes" id="UP001057998">
    <property type="component" value="Chromosome 2"/>
</dbReference>
<sequence>MRKSHIALLVAVVSSPLALADDPYGYHNDPYSNSGSSSYGYNDHDDGDITVTDSFNKDIDKKLTVSHEKNVTVKDSYNSDDDTMKLYNVNNKNIYEFTDNSKWDYSKNIKIDIDEKYYMATSYMDGSVTYSDVTYGGACCNQGGWGHYGGDDAPSSVQVTHSNSMQDAYTGASGINIAGQNAGNNSLVQQSASTNAMLTSQ</sequence>
<feature type="signal peptide" evidence="1">
    <location>
        <begin position="1"/>
        <end position="20"/>
    </location>
</feature>
<keyword evidence="3" id="KW-1185">Reference proteome</keyword>
<accession>A0ABY5GN72</accession>
<reference evidence="2" key="1">
    <citation type="submission" date="2022-07" db="EMBL/GenBank/DDBJ databases">
        <title>Genome sequencing of Photobacterium atrarenae GJH2-4.</title>
        <authorList>
            <person name="Park S.-J."/>
        </authorList>
    </citation>
    <scope>NUCLEOTIDE SEQUENCE</scope>
    <source>
        <strain evidence="2">GJH2-4</strain>
    </source>
</reference>
<proteinExistence type="predicted"/>
<protein>
    <submittedName>
        <fullName evidence="2">Uncharacterized protein</fullName>
    </submittedName>
</protein>
<evidence type="ECO:0000313" key="2">
    <source>
        <dbReference type="EMBL" id="UTV29758.1"/>
    </source>
</evidence>
<dbReference type="EMBL" id="CP101509">
    <property type="protein sequence ID" value="UTV29758.1"/>
    <property type="molecule type" value="Genomic_DNA"/>
</dbReference>
<dbReference type="RefSeq" id="WP_255391078.1">
    <property type="nucleotide sequence ID" value="NZ_CP101509.1"/>
</dbReference>
<keyword evidence="1" id="KW-0732">Signal</keyword>
<organism evidence="2 3">
    <name type="scientific">Photobacterium atrarenae</name>
    <dbReference type="NCBI Taxonomy" id="865757"/>
    <lineage>
        <taxon>Bacteria</taxon>
        <taxon>Pseudomonadati</taxon>
        <taxon>Pseudomonadota</taxon>
        <taxon>Gammaproteobacteria</taxon>
        <taxon>Vibrionales</taxon>
        <taxon>Vibrionaceae</taxon>
        <taxon>Photobacterium</taxon>
    </lineage>
</organism>
<evidence type="ECO:0000256" key="1">
    <source>
        <dbReference type="SAM" id="SignalP"/>
    </source>
</evidence>
<feature type="chain" id="PRO_5046761414" evidence="1">
    <location>
        <begin position="21"/>
        <end position="201"/>
    </location>
</feature>